<evidence type="ECO:0000256" key="13">
    <source>
        <dbReference type="PROSITE-ProRule" id="PRU00552"/>
    </source>
</evidence>
<dbReference type="SMART" id="SM00487">
    <property type="entry name" value="DEXDc"/>
    <property type="match status" value="1"/>
</dbReference>
<name>W9CMV7_SCLBF</name>
<feature type="domain" description="Helicase ATP-binding" evidence="15">
    <location>
        <begin position="165"/>
        <end position="342"/>
    </location>
</feature>
<dbReference type="GO" id="GO:0005524">
    <property type="term" value="F:ATP binding"/>
    <property type="evidence" value="ECO:0007669"/>
    <property type="project" value="UniProtKB-KW"/>
</dbReference>
<dbReference type="GO" id="GO:0003724">
    <property type="term" value="F:RNA helicase activity"/>
    <property type="evidence" value="ECO:0007669"/>
    <property type="project" value="UniProtKB-EC"/>
</dbReference>
<dbReference type="InterPro" id="IPR014001">
    <property type="entry name" value="Helicase_ATP-bd"/>
</dbReference>
<evidence type="ECO:0000313" key="18">
    <source>
        <dbReference type="EMBL" id="ESZ95820.1"/>
    </source>
</evidence>
<dbReference type="AlphaFoldDB" id="W9CMV7"/>
<feature type="short sequence motif" description="Q motif" evidence="13">
    <location>
        <begin position="134"/>
        <end position="162"/>
    </location>
</feature>
<reference evidence="18 19" key="1">
    <citation type="journal article" date="2014" name="Genome Announc.">
        <title>Draft genome sequence of Sclerotinia borealis, a psychrophilic plant pathogenic fungus.</title>
        <authorList>
            <person name="Mardanov A.V."/>
            <person name="Beletsky A.V."/>
            <person name="Kadnikov V.V."/>
            <person name="Ignatov A.N."/>
            <person name="Ravin N.V."/>
        </authorList>
    </citation>
    <scope>NUCLEOTIDE SEQUENCE [LARGE SCALE GENOMIC DNA]</scope>
    <source>
        <strain evidence="19">F-4157</strain>
    </source>
</reference>
<organism evidence="18 19">
    <name type="scientific">Sclerotinia borealis (strain F-4128)</name>
    <dbReference type="NCBI Taxonomy" id="1432307"/>
    <lineage>
        <taxon>Eukaryota</taxon>
        <taxon>Fungi</taxon>
        <taxon>Dikarya</taxon>
        <taxon>Ascomycota</taxon>
        <taxon>Pezizomycotina</taxon>
        <taxon>Leotiomycetes</taxon>
        <taxon>Helotiales</taxon>
        <taxon>Sclerotiniaceae</taxon>
        <taxon>Sclerotinia</taxon>
    </lineage>
</organism>
<evidence type="ECO:0000259" key="16">
    <source>
        <dbReference type="PROSITE" id="PS51194"/>
    </source>
</evidence>
<evidence type="ECO:0000313" key="19">
    <source>
        <dbReference type="Proteomes" id="UP000019487"/>
    </source>
</evidence>
<dbReference type="InterPro" id="IPR014014">
    <property type="entry name" value="RNA_helicase_DEAD_Q_motif"/>
</dbReference>
<keyword evidence="5" id="KW-0547">Nucleotide-binding</keyword>
<dbReference type="GO" id="GO:0042254">
    <property type="term" value="P:ribosome biogenesis"/>
    <property type="evidence" value="ECO:0007669"/>
    <property type="project" value="UniProtKB-KW"/>
</dbReference>
<proteinExistence type="inferred from homology"/>
<dbReference type="STRING" id="1432307.W9CMV7"/>
<dbReference type="GO" id="GO:0005634">
    <property type="term" value="C:nucleus"/>
    <property type="evidence" value="ECO:0007669"/>
    <property type="project" value="UniProtKB-SubCell"/>
</dbReference>
<dbReference type="GO" id="GO:0010467">
    <property type="term" value="P:gene expression"/>
    <property type="evidence" value="ECO:0007669"/>
    <property type="project" value="UniProtKB-ARBA"/>
</dbReference>
<evidence type="ECO:0000256" key="12">
    <source>
        <dbReference type="ARBA" id="ARBA00047984"/>
    </source>
</evidence>
<dbReference type="PANTHER" id="PTHR47959:SF21">
    <property type="entry name" value="DEAD-BOX HELICASE 56"/>
    <property type="match status" value="1"/>
</dbReference>
<dbReference type="InterPro" id="IPR027417">
    <property type="entry name" value="P-loop_NTPase"/>
</dbReference>
<comment type="subcellular location">
    <subcellularLocation>
        <location evidence="2">Nucleus</location>
    </subcellularLocation>
</comment>
<feature type="region of interest" description="Disordered" evidence="14">
    <location>
        <begin position="691"/>
        <end position="720"/>
    </location>
</feature>
<dbReference type="GO" id="GO:0003723">
    <property type="term" value="F:RNA binding"/>
    <property type="evidence" value="ECO:0007669"/>
    <property type="project" value="UniProtKB-KW"/>
</dbReference>
<dbReference type="OrthoDB" id="1191041at2759"/>
<comment type="similarity">
    <text evidence="11">Belongs to the DEAD box helicase family. DDX56/DBP9 subfamily.</text>
</comment>
<feature type="region of interest" description="Disordered" evidence="14">
    <location>
        <begin position="442"/>
        <end position="494"/>
    </location>
</feature>
<accession>W9CMV7</accession>
<evidence type="ECO:0000256" key="1">
    <source>
        <dbReference type="ARBA" id="ARBA00003706"/>
    </source>
</evidence>
<feature type="domain" description="DEAD-box RNA helicase Q" evidence="17">
    <location>
        <begin position="134"/>
        <end position="162"/>
    </location>
</feature>
<dbReference type="SMART" id="SM00490">
    <property type="entry name" value="HELICc"/>
    <property type="match status" value="1"/>
</dbReference>
<dbReference type="Gene3D" id="3.40.50.300">
    <property type="entry name" value="P-loop containing nucleotide triphosphate hydrolases"/>
    <property type="match status" value="2"/>
</dbReference>
<evidence type="ECO:0000256" key="2">
    <source>
        <dbReference type="ARBA" id="ARBA00004123"/>
    </source>
</evidence>
<evidence type="ECO:0000259" key="17">
    <source>
        <dbReference type="PROSITE" id="PS51195"/>
    </source>
</evidence>
<dbReference type="GO" id="GO:0005829">
    <property type="term" value="C:cytosol"/>
    <property type="evidence" value="ECO:0007669"/>
    <property type="project" value="TreeGrafter"/>
</dbReference>
<dbReference type="InterPro" id="IPR001650">
    <property type="entry name" value="Helicase_C-like"/>
</dbReference>
<dbReference type="PROSITE" id="PS51192">
    <property type="entry name" value="HELICASE_ATP_BIND_1"/>
    <property type="match status" value="1"/>
</dbReference>
<comment type="caution">
    <text evidence="18">The sequence shown here is derived from an EMBL/GenBank/DDBJ whole genome shotgun (WGS) entry which is preliminary data.</text>
</comment>
<dbReference type="CDD" id="cd17961">
    <property type="entry name" value="DEADc_DDX56"/>
    <property type="match status" value="1"/>
</dbReference>
<dbReference type="SUPFAM" id="SSF52540">
    <property type="entry name" value="P-loop containing nucleoside triphosphate hydrolases"/>
    <property type="match status" value="2"/>
</dbReference>
<dbReference type="PROSITE" id="PS51195">
    <property type="entry name" value="Q_MOTIF"/>
    <property type="match status" value="1"/>
</dbReference>
<keyword evidence="6" id="KW-0378">Hydrolase</keyword>
<protein>
    <recommendedName>
        <fullName evidence="3">RNA helicase</fullName>
        <ecNumber evidence="3">3.6.4.13</ecNumber>
    </recommendedName>
</protein>
<comment type="function">
    <text evidence="1">ATP-binding RNA helicase involved in the biogenesis of 60S ribosomal subunits and is required for the normal formation of 25S and 5.8S rRNAs.</text>
</comment>
<evidence type="ECO:0000256" key="14">
    <source>
        <dbReference type="SAM" id="MobiDB-lite"/>
    </source>
</evidence>
<evidence type="ECO:0000256" key="4">
    <source>
        <dbReference type="ARBA" id="ARBA00022517"/>
    </source>
</evidence>
<keyword evidence="19" id="KW-1185">Reference proteome</keyword>
<evidence type="ECO:0000256" key="3">
    <source>
        <dbReference type="ARBA" id="ARBA00012552"/>
    </source>
</evidence>
<evidence type="ECO:0000256" key="9">
    <source>
        <dbReference type="ARBA" id="ARBA00022884"/>
    </source>
</evidence>
<dbReference type="EMBL" id="AYSA01000164">
    <property type="protein sequence ID" value="ESZ95820.1"/>
    <property type="molecule type" value="Genomic_DNA"/>
</dbReference>
<dbReference type="Pfam" id="PF00270">
    <property type="entry name" value="DEAD"/>
    <property type="match status" value="1"/>
</dbReference>
<dbReference type="Proteomes" id="UP000019487">
    <property type="component" value="Unassembled WGS sequence"/>
</dbReference>
<gene>
    <name evidence="18" type="ORF">SBOR_3837</name>
</gene>
<feature type="compositionally biased region" description="Basic and acidic residues" evidence="14">
    <location>
        <begin position="466"/>
        <end position="481"/>
    </location>
</feature>
<dbReference type="InterPro" id="IPR050079">
    <property type="entry name" value="DEAD_box_RNA_helicase"/>
</dbReference>
<evidence type="ECO:0000259" key="15">
    <source>
        <dbReference type="PROSITE" id="PS51192"/>
    </source>
</evidence>
<sequence length="720" mass="80689">MYETRARHVGQDHERIVLEETKTREMMEVELFAAEEDVSGAGTFQLHAQRQEVMLIAVLQRSEAIRTSEECTCLSSMALPLAIIPAFKRLTFQYLLLIETMSDFREEKLQSHRKLDANDVPVPTEESDIVKDNATFASLGLDARLLQGIAKQNFRSPTPVQSKTIPLTLEGRDLLARAKTGSGKTAAYLLPILHSILKRKELSATQCTSALILVPTRELADQVFKTVESFTAFCAKDVRAVNLTQRVSDAVQRSLLADSPDIVIATPARASLNANTSALSLANLTHMVIDEADLVLSYGYDEDLQNVAKIMPKGVQTILMSATLTPEVETLKGLFCRNPEVLKLEEAEAEGEGVSQFVVKCAEDEKFLLVYVIFKLKLIKGKCIIFVGDIDRCYRLKLFLEQFGTRSCILNSQLPVNSRIHVVEEFNKNVYDIIIASDEHEVLGDEDEEKPEEVEEVEVEVDEAGEGDKEDAKDAKKETKQPSKKKQKAGKRDKEYGVSRGIDFKNVACVLNFDLPTSSKSYTHRIGRTARAGQTGMALSFVIPSDLYRKHKPTSIGSAKDDEKVMAKIVKHQAKNGKEVKPYNFDMKQVDAFRYRMGDALRAVTGIAVQEAKTREIRQELMKSEKLKRHFEENPSDLYHLRHDGELRPARVQAHLKHVPDYLLPKEGKKGITGGDIGFVGMHKTTENRIRKARMGNKAKGRGKGRKSDPLKTFKVKSKK</sequence>
<dbReference type="PANTHER" id="PTHR47959">
    <property type="entry name" value="ATP-DEPENDENT RNA HELICASE RHLE-RELATED"/>
    <property type="match status" value="1"/>
</dbReference>
<dbReference type="Pfam" id="PF00271">
    <property type="entry name" value="Helicase_C"/>
    <property type="match status" value="2"/>
</dbReference>
<dbReference type="InterPro" id="IPR011545">
    <property type="entry name" value="DEAD/DEAH_box_helicase_dom"/>
</dbReference>
<feature type="compositionally biased region" description="Basic residues" evidence="14">
    <location>
        <begin position="691"/>
        <end position="705"/>
    </location>
</feature>
<evidence type="ECO:0000256" key="8">
    <source>
        <dbReference type="ARBA" id="ARBA00022840"/>
    </source>
</evidence>
<evidence type="ECO:0000256" key="10">
    <source>
        <dbReference type="ARBA" id="ARBA00023242"/>
    </source>
</evidence>
<keyword evidence="10" id="KW-0539">Nucleus</keyword>
<evidence type="ECO:0000256" key="11">
    <source>
        <dbReference type="ARBA" id="ARBA00038041"/>
    </source>
</evidence>
<keyword evidence="9" id="KW-0694">RNA-binding</keyword>
<comment type="catalytic activity">
    <reaction evidence="12">
        <text>ATP + H2O = ADP + phosphate + H(+)</text>
        <dbReference type="Rhea" id="RHEA:13065"/>
        <dbReference type="ChEBI" id="CHEBI:15377"/>
        <dbReference type="ChEBI" id="CHEBI:15378"/>
        <dbReference type="ChEBI" id="CHEBI:30616"/>
        <dbReference type="ChEBI" id="CHEBI:43474"/>
        <dbReference type="ChEBI" id="CHEBI:456216"/>
        <dbReference type="EC" id="3.6.4.13"/>
    </reaction>
</comment>
<dbReference type="HOGENOM" id="CLU_003041_17_1_1"/>
<evidence type="ECO:0000256" key="6">
    <source>
        <dbReference type="ARBA" id="ARBA00022801"/>
    </source>
</evidence>
<dbReference type="PROSITE" id="PS51194">
    <property type="entry name" value="HELICASE_CTER"/>
    <property type="match status" value="1"/>
</dbReference>
<keyword evidence="4" id="KW-0690">Ribosome biogenesis</keyword>
<keyword evidence="7 18" id="KW-0347">Helicase</keyword>
<evidence type="ECO:0000256" key="7">
    <source>
        <dbReference type="ARBA" id="ARBA00022806"/>
    </source>
</evidence>
<dbReference type="EC" id="3.6.4.13" evidence="3"/>
<evidence type="ECO:0000256" key="5">
    <source>
        <dbReference type="ARBA" id="ARBA00022741"/>
    </source>
</evidence>
<dbReference type="GO" id="GO:0016787">
    <property type="term" value="F:hydrolase activity"/>
    <property type="evidence" value="ECO:0007669"/>
    <property type="project" value="UniProtKB-KW"/>
</dbReference>
<feature type="compositionally biased region" description="Acidic residues" evidence="14">
    <location>
        <begin position="444"/>
        <end position="465"/>
    </location>
</feature>
<dbReference type="CDD" id="cd18787">
    <property type="entry name" value="SF2_C_DEAD"/>
    <property type="match status" value="1"/>
</dbReference>
<keyword evidence="8" id="KW-0067">ATP-binding</keyword>
<feature type="domain" description="Helicase C-terminal" evidence="16">
    <location>
        <begin position="353"/>
        <end position="588"/>
    </location>
</feature>